<dbReference type="Proteomes" id="UP001485043">
    <property type="component" value="Unassembled WGS sequence"/>
</dbReference>
<evidence type="ECO:0000313" key="2">
    <source>
        <dbReference type="EMBL" id="KAK9848939.1"/>
    </source>
</evidence>
<gene>
    <name evidence="2" type="ORF">WJX84_002437</name>
</gene>
<dbReference type="AlphaFoldDB" id="A0AAW1SMH1"/>
<evidence type="ECO:0000259" key="1">
    <source>
        <dbReference type="Pfam" id="PF10382"/>
    </source>
</evidence>
<organism evidence="2 3">
    <name type="scientific">Apatococcus fuscideae</name>
    <dbReference type="NCBI Taxonomy" id="2026836"/>
    <lineage>
        <taxon>Eukaryota</taxon>
        <taxon>Viridiplantae</taxon>
        <taxon>Chlorophyta</taxon>
        <taxon>core chlorophytes</taxon>
        <taxon>Trebouxiophyceae</taxon>
        <taxon>Chlorellales</taxon>
        <taxon>Chlorellaceae</taxon>
        <taxon>Apatococcus</taxon>
    </lineage>
</organism>
<dbReference type="InterPro" id="IPR018838">
    <property type="entry name" value="ZGRF1-like_N"/>
</dbReference>
<keyword evidence="3" id="KW-1185">Reference proteome</keyword>
<proteinExistence type="predicted"/>
<comment type="caution">
    <text evidence="2">The sequence shown here is derived from an EMBL/GenBank/DDBJ whole genome shotgun (WGS) entry which is preliminary data.</text>
</comment>
<protein>
    <recommendedName>
        <fullName evidence="1">5'-3' DNA helicase ZGRF1-like N-terminal domain-containing protein</fullName>
    </recommendedName>
</protein>
<dbReference type="EMBL" id="JALJOV010001372">
    <property type="protein sequence ID" value="KAK9848939.1"/>
    <property type="molecule type" value="Genomic_DNA"/>
</dbReference>
<evidence type="ECO:0000313" key="3">
    <source>
        <dbReference type="Proteomes" id="UP001485043"/>
    </source>
</evidence>
<dbReference type="Pfam" id="PF10382">
    <property type="entry name" value="ZGRF1-like_N"/>
    <property type="match status" value="1"/>
</dbReference>
<accession>A0AAW1SMH1</accession>
<sequence>MQPAVKKRRFAAPAVLQARAASSPLPSQNVAAEWAANTVPKDSRYYTVLYTKRAPNKKKINKSFADGVLEVKADATCILYGAEGQNVSRSRVKGTLDMPEGAELTLGNWELEVDARLDAATFM</sequence>
<name>A0AAW1SMH1_9CHLO</name>
<reference evidence="2 3" key="1">
    <citation type="journal article" date="2024" name="Nat. Commun.">
        <title>Phylogenomics reveals the evolutionary origins of lichenization in chlorophyte algae.</title>
        <authorList>
            <person name="Puginier C."/>
            <person name="Libourel C."/>
            <person name="Otte J."/>
            <person name="Skaloud P."/>
            <person name="Haon M."/>
            <person name="Grisel S."/>
            <person name="Petersen M."/>
            <person name="Berrin J.G."/>
            <person name="Delaux P.M."/>
            <person name="Dal Grande F."/>
            <person name="Keller J."/>
        </authorList>
    </citation>
    <scope>NUCLEOTIDE SEQUENCE [LARGE SCALE GENOMIC DNA]</scope>
    <source>
        <strain evidence="2 3">SAG 2523</strain>
    </source>
</reference>
<feature type="domain" description="5'-3' DNA helicase ZGRF1-like N-terminal" evidence="1">
    <location>
        <begin position="46"/>
        <end position="114"/>
    </location>
</feature>